<dbReference type="CDD" id="cd00071">
    <property type="entry name" value="GMPK"/>
    <property type="match status" value="1"/>
</dbReference>
<dbReference type="SUPFAM" id="SSF52540">
    <property type="entry name" value="P-loop containing nucleoside triphosphate hydrolases"/>
    <property type="match status" value="1"/>
</dbReference>
<dbReference type="InterPro" id="IPR027417">
    <property type="entry name" value="P-loop_NTPase"/>
</dbReference>
<keyword evidence="8 11" id="KW-0067">ATP-binding</keyword>
<dbReference type="InterPro" id="IPR017665">
    <property type="entry name" value="Guanylate_kinase"/>
</dbReference>
<evidence type="ECO:0000256" key="5">
    <source>
        <dbReference type="ARBA" id="ARBA00022679"/>
    </source>
</evidence>
<evidence type="ECO:0000256" key="11">
    <source>
        <dbReference type="HAMAP-Rule" id="MF_00328"/>
    </source>
</evidence>
<comment type="catalytic activity">
    <reaction evidence="10 11">
        <text>GMP + ATP = GDP + ADP</text>
        <dbReference type="Rhea" id="RHEA:20780"/>
        <dbReference type="ChEBI" id="CHEBI:30616"/>
        <dbReference type="ChEBI" id="CHEBI:58115"/>
        <dbReference type="ChEBI" id="CHEBI:58189"/>
        <dbReference type="ChEBI" id="CHEBI:456216"/>
        <dbReference type="EC" id="2.7.4.8"/>
    </reaction>
</comment>
<protein>
    <recommendedName>
        <fullName evidence="4 11">Guanylate kinase</fullName>
        <ecNumber evidence="3 11">2.7.4.8</ecNumber>
    </recommendedName>
    <alternativeName>
        <fullName evidence="9 11">GMP kinase</fullName>
    </alternativeName>
</protein>
<evidence type="ECO:0000313" key="14">
    <source>
        <dbReference type="Proteomes" id="UP000524237"/>
    </source>
</evidence>
<feature type="domain" description="Guanylate kinase-like" evidence="12">
    <location>
        <begin position="120"/>
        <end position="299"/>
    </location>
</feature>
<keyword evidence="7 11" id="KW-0418">Kinase</keyword>
<dbReference type="FunFam" id="3.30.63.10:FF:000002">
    <property type="entry name" value="Guanylate kinase 1"/>
    <property type="match status" value="1"/>
</dbReference>
<dbReference type="InterPro" id="IPR008145">
    <property type="entry name" value="GK/Ca_channel_bsu"/>
</dbReference>
<dbReference type="Gene3D" id="3.30.63.10">
    <property type="entry name" value="Guanylate Kinase phosphate binding domain"/>
    <property type="match status" value="1"/>
</dbReference>
<dbReference type="GO" id="GO:0004385">
    <property type="term" value="F:GMP kinase activity"/>
    <property type="evidence" value="ECO:0007669"/>
    <property type="project" value="UniProtKB-UniRule"/>
</dbReference>
<evidence type="ECO:0000256" key="2">
    <source>
        <dbReference type="ARBA" id="ARBA00005790"/>
    </source>
</evidence>
<keyword evidence="14" id="KW-1185">Reference proteome</keyword>
<dbReference type="EC" id="2.7.4.8" evidence="3 11"/>
<dbReference type="AlphaFoldDB" id="A0A7W3PN54"/>
<feature type="binding site" evidence="11">
    <location>
        <begin position="127"/>
        <end position="134"/>
    </location>
    <ligand>
        <name>ATP</name>
        <dbReference type="ChEBI" id="CHEBI:30616"/>
    </ligand>
</feature>
<dbReference type="Proteomes" id="UP000524237">
    <property type="component" value="Unassembled WGS sequence"/>
</dbReference>
<dbReference type="PANTHER" id="PTHR23117">
    <property type="entry name" value="GUANYLATE KINASE-RELATED"/>
    <property type="match status" value="1"/>
</dbReference>
<accession>A0A7W3PN54</accession>
<comment type="function">
    <text evidence="1 11">Essential for recycling GMP and indirectly, cGMP.</text>
</comment>
<reference evidence="13 14" key="1">
    <citation type="submission" date="2020-07" db="EMBL/GenBank/DDBJ databases">
        <title>Sequencing the genomes of 1000 actinobacteria strains.</title>
        <authorList>
            <person name="Klenk H.-P."/>
        </authorList>
    </citation>
    <scope>NUCLEOTIDE SEQUENCE [LARGE SCALE GENOMIC DNA]</scope>
    <source>
        <strain evidence="13 14">DSM 23737</strain>
    </source>
</reference>
<dbReference type="PANTHER" id="PTHR23117:SF13">
    <property type="entry name" value="GUANYLATE KINASE"/>
    <property type="match status" value="1"/>
</dbReference>
<dbReference type="InterPro" id="IPR020590">
    <property type="entry name" value="Guanylate_kinase_CS"/>
</dbReference>
<dbReference type="SMART" id="SM00072">
    <property type="entry name" value="GuKc"/>
    <property type="match status" value="1"/>
</dbReference>
<keyword evidence="6 11" id="KW-0547">Nucleotide-binding</keyword>
<dbReference type="InterPro" id="IPR008144">
    <property type="entry name" value="Guanylate_kin-like_dom"/>
</dbReference>
<evidence type="ECO:0000256" key="6">
    <source>
        <dbReference type="ARBA" id="ARBA00022741"/>
    </source>
</evidence>
<keyword evidence="5 11" id="KW-0808">Transferase</keyword>
<organism evidence="13 14">
    <name type="scientific">Alpinimonas psychrophila</name>
    <dbReference type="NCBI Taxonomy" id="748908"/>
    <lineage>
        <taxon>Bacteria</taxon>
        <taxon>Bacillati</taxon>
        <taxon>Actinomycetota</taxon>
        <taxon>Actinomycetes</taxon>
        <taxon>Micrococcales</taxon>
        <taxon>Microbacteriaceae</taxon>
        <taxon>Alpinimonas</taxon>
    </lineage>
</organism>
<dbReference type="GO" id="GO:0005829">
    <property type="term" value="C:cytosol"/>
    <property type="evidence" value="ECO:0007669"/>
    <property type="project" value="TreeGrafter"/>
</dbReference>
<evidence type="ECO:0000256" key="7">
    <source>
        <dbReference type="ARBA" id="ARBA00022777"/>
    </source>
</evidence>
<sequence>MRSPESLTPPDVDRVAASRAGVLARQARARVKAGLASGKRTPLDVFTMGTIDKTTVEAGLRFREFIMALPSLGTSKTDDILRTLEISPRKKLGGLGVVQRAAAKDWLQNFSARRNIAEKPRVAVLAGPTAVGKGTVANAIRAHNPQIHLSVSATTREPRPGEIDGVSYFFVSEEEFLRMVAAGELLEHAIVHGQAMYGTPRAPVEAALAAGNSVLLEIDIQGARQVRISLPEARLIFLLPPSWDELVRRLNARGTETEEQKTQRLATAVVELAAQSEFDCRVVNADVSTAAQQVVDLLGINKE</sequence>
<evidence type="ECO:0000256" key="10">
    <source>
        <dbReference type="ARBA" id="ARBA00048594"/>
    </source>
</evidence>
<evidence type="ECO:0000256" key="9">
    <source>
        <dbReference type="ARBA" id="ARBA00030128"/>
    </source>
</evidence>
<evidence type="ECO:0000259" key="12">
    <source>
        <dbReference type="PROSITE" id="PS50052"/>
    </source>
</evidence>
<dbReference type="HAMAP" id="MF_00328">
    <property type="entry name" value="Guanylate_kinase"/>
    <property type="match status" value="1"/>
</dbReference>
<evidence type="ECO:0000256" key="1">
    <source>
        <dbReference type="ARBA" id="ARBA00003531"/>
    </source>
</evidence>
<comment type="subcellular location">
    <subcellularLocation>
        <location evidence="11">Cytoplasm</location>
    </subcellularLocation>
</comment>
<dbReference type="Pfam" id="PF00625">
    <property type="entry name" value="Guanylate_kin"/>
    <property type="match status" value="1"/>
</dbReference>
<dbReference type="Gene3D" id="1.10.8.50">
    <property type="match status" value="1"/>
</dbReference>
<dbReference type="RefSeq" id="WP_182483918.1">
    <property type="nucleotide sequence ID" value="NZ_JACGWU010000001.1"/>
</dbReference>
<keyword evidence="11" id="KW-0963">Cytoplasm</keyword>
<comment type="caution">
    <text evidence="13">The sequence shown here is derived from an EMBL/GenBank/DDBJ whole genome shotgun (WGS) entry which is preliminary data.</text>
</comment>
<name>A0A7W3PN54_9MICO</name>
<proteinExistence type="inferred from homology"/>
<dbReference type="PROSITE" id="PS50052">
    <property type="entry name" value="GUANYLATE_KINASE_2"/>
    <property type="match status" value="1"/>
</dbReference>
<dbReference type="EMBL" id="JACGWU010000001">
    <property type="protein sequence ID" value="MBA8828514.1"/>
    <property type="molecule type" value="Genomic_DNA"/>
</dbReference>
<gene>
    <name evidence="11" type="primary">gmk</name>
    <name evidence="13" type="ORF">FB555_000585</name>
</gene>
<dbReference type="GO" id="GO:0005524">
    <property type="term" value="F:ATP binding"/>
    <property type="evidence" value="ECO:0007669"/>
    <property type="project" value="UniProtKB-UniRule"/>
</dbReference>
<dbReference type="NCBIfam" id="TIGR03263">
    <property type="entry name" value="guanyl_kin"/>
    <property type="match status" value="1"/>
</dbReference>
<dbReference type="PROSITE" id="PS00856">
    <property type="entry name" value="GUANYLATE_KINASE_1"/>
    <property type="match status" value="1"/>
</dbReference>
<evidence type="ECO:0000256" key="4">
    <source>
        <dbReference type="ARBA" id="ARBA00016296"/>
    </source>
</evidence>
<evidence type="ECO:0000256" key="3">
    <source>
        <dbReference type="ARBA" id="ARBA00012961"/>
    </source>
</evidence>
<comment type="similarity">
    <text evidence="2 11">Belongs to the guanylate kinase family.</text>
</comment>
<evidence type="ECO:0000313" key="13">
    <source>
        <dbReference type="EMBL" id="MBA8828514.1"/>
    </source>
</evidence>
<evidence type="ECO:0000256" key="8">
    <source>
        <dbReference type="ARBA" id="ARBA00022840"/>
    </source>
</evidence>
<dbReference type="Gene3D" id="3.40.50.300">
    <property type="entry name" value="P-loop containing nucleotide triphosphate hydrolases"/>
    <property type="match status" value="1"/>
</dbReference>